<dbReference type="Gene3D" id="1.10.443.10">
    <property type="entry name" value="Intergrase catalytic core"/>
    <property type="match status" value="1"/>
</dbReference>
<gene>
    <name evidence="6" type="ORF">PZE19_03735</name>
</gene>
<evidence type="ECO:0000256" key="3">
    <source>
        <dbReference type="ARBA" id="ARBA00023125"/>
    </source>
</evidence>
<reference evidence="6 7" key="1">
    <citation type="submission" date="2023-03" db="EMBL/GenBank/DDBJ databases">
        <title>Paludisphaera mucosa sp. nov. a novel planctomycete from northern fen.</title>
        <authorList>
            <person name="Ivanova A."/>
        </authorList>
    </citation>
    <scope>NUCLEOTIDE SEQUENCE [LARGE SCALE GENOMIC DNA]</scope>
    <source>
        <strain evidence="6 7">Pla2</strain>
    </source>
</reference>
<keyword evidence="2" id="KW-0229">DNA integration</keyword>
<name>A0ABT6F632_9BACT</name>
<dbReference type="SUPFAM" id="SSF56349">
    <property type="entry name" value="DNA breaking-rejoining enzymes"/>
    <property type="match status" value="1"/>
</dbReference>
<proteinExistence type="inferred from homology"/>
<organism evidence="6 7">
    <name type="scientific">Paludisphaera mucosa</name>
    <dbReference type="NCBI Taxonomy" id="3030827"/>
    <lineage>
        <taxon>Bacteria</taxon>
        <taxon>Pseudomonadati</taxon>
        <taxon>Planctomycetota</taxon>
        <taxon>Planctomycetia</taxon>
        <taxon>Isosphaerales</taxon>
        <taxon>Isosphaeraceae</taxon>
        <taxon>Paludisphaera</taxon>
    </lineage>
</organism>
<dbReference type="PROSITE" id="PS51898">
    <property type="entry name" value="TYR_RECOMBINASE"/>
    <property type="match status" value="1"/>
</dbReference>
<dbReference type="EMBL" id="JARRAG010000001">
    <property type="protein sequence ID" value="MDG3002869.1"/>
    <property type="molecule type" value="Genomic_DNA"/>
</dbReference>
<evidence type="ECO:0000256" key="1">
    <source>
        <dbReference type="ARBA" id="ARBA00008857"/>
    </source>
</evidence>
<dbReference type="InterPro" id="IPR013762">
    <property type="entry name" value="Integrase-like_cat_sf"/>
</dbReference>
<dbReference type="Gene3D" id="1.10.150.130">
    <property type="match status" value="1"/>
</dbReference>
<dbReference type="PANTHER" id="PTHR30629:SF2">
    <property type="entry name" value="PROPHAGE INTEGRASE INTS-RELATED"/>
    <property type="match status" value="1"/>
</dbReference>
<evidence type="ECO:0000313" key="6">
    <source>
        <dbReference type="EMBL" id="MDG3002869.1"/>
    </source>
</evidence>
<feature type="domain" description="Tyr recombinase" evidence="5">
    <location>
        <begin position="180"/>
        <end position="383"/>
    </location>
</feature>
<comment type="similarity">
    <text evidence="1">Belongs to the 'phage' integrase family.</text>
</comment>
<dbReference type="InterPro" id="IPR002104">
    <property type="entry name" value="Integrase_catalytic"/>
</dbReference>
<keyword evidence="7" id="KW-1185">Reference proteome</keyword>
<dbReference type="Pfam" id="PF00589">
    <property type="entry name" value="Phage_integrase"/>
    <property type="match status" value="1"/>
</dbReference>
<keyword evidence="3" id="KW-0238">DNA-binding</keyword>
<accession>A0ABT6F632</accession>
<comment type="caution">
    <text evidence="6">The sequence shown here is derived from an EMBL/GenBank/DDBJ whole genome shotgun (WGS) entry which is preliminary data.</text>
</comment>
<sequence>MARPNSPWWWADRGRWAATIDGKRQAAPKEIAQRDEAGAWAWLSSLQAAARKDSEAAAAPLAVAEVFESYLEHLAERVARGDFTEGAYEVTVNHLTTACKFAIGGVKFGAIPAGELGNKHLQAVLDQWARRPGHSAATVSSSHLATASRRVMTALRWAAREGRIPAFPLEGFKAPKVQRRDVEILTRGHAAAWLRWLHRRSGAESARNFTLLQRVLIETGARPSEVFGATWGEVTWVAGTTPVGASYGLITRSRWKNAAKGGGPRRIILTASILRPLRRLYERLRPARGELIFRAASGNPWDQNALGMRTRRLRLQAAGAGIEIPVEGTGRLRSYAWRHTAASRYLMCGIDVATVAELLGTSADMVTKNYAHLSMAHLAAAAAAGRRGRRL</sequence>
<evidence type="ECO:0000259" key="5">
    <source>
        <dbReference type="PROSITE" id="PS51898"/>
    </source>
</evidence>
<evidence type="ECO:0000256" key="4">
    <source>
        <dbReference type="ARBA" id="ARBA00023172"/>
    </source>
</evidence>
<dbReference type="InterPro" id="IPR050808">
    <property type="entry name" value="Phage_Integrase"/>
</dbReference>
<dbReference type="InterPro" id="IPR011010">
    <property type="entry name" value="DNA_brk_join_enz"/>
</dbReference>
<dbReference type="PANTHER" id="PTHR30629">
    <property type="entry name" value="PROPHAGE INTEGRASE"/>
    <property type="match status" value="1"/>
</dbReference>
<dbReference type="RefSeq" id="WP_277859229.1">
    <property type="nucleotide sequence ID" value="NZ_JARRAG010000001.1"/>
</dbReference>
<evidence type="ECO:0000256" key="2">
    <source>
        <dbReference type="ARBA" id="ARBA00022908"/>
    </source>
</evidence>
<protein>
    <submittedName>
        <fullName evidence="6">Tyrosine-type recombinase/integrase</fullName>
    </submittedName>
</protein>
<dbReference type="Proteomes" id="UP001216907">
    <property type="component" value="Unassembled WGS sequence"/>
</dbReference>
<evidence type="ECO:0000313" key="7">
    <source>
        <dbReference type="Proteomes" id="UP001216907"/>
    </source>
</evidence>
<dbReference type="InterPro" id="IPR010998">
    <property type="entry name" value="Integrase_recombinase_N"/>
</dbReference>
<keyword evidence="4" id="KW-0233">DNA recombination</keyword>